<keyword evidence="4 5" id="KW-0472">Membrane</keyword>
<reference evidence="6" key="1">
    <citation type="submission" date="2014-08" db="EMBL/GenBank/DDBJ databases">
        <authorList>
            <person name="Sharma Rahul"/>
            <person name="Thines Marco"/>
        </authorList>
    </citation>
    <scope>NUCLEOTIDE SEQUENCE</scope>
</reference>
<dbReference type="Pfam" id="PF08592">
    <property type="entry name" value="Anthrone_oxy"/>
    <property type="match status" value="1"/>
</dbReference>
<feature type="transmembrane region" description="Helical" evidence="5">
    <location>
        <begin position="164"/>
        <end position="184"/>
    </location>
</feature>
<dbReference type="GO" id="GO:0016020">
    <property type="term" value="C:membrane"/>
    <property type="evidence" value="ECO:0007669"/>
    <property type="project" value="UniProtKB-SubCell"/>
</dbReference>
<dbReference type="PANTHER" id="PTHR35042">
    <property type="entry name" value="ANTHRONE OXYGENASE ENCC"/>
    <property type="match status" value="1"/>
</dbReference>
<dbReference type="PANTHER" id="PTHR35042:SF1">
    <property type="entry name" value="DUF1772-DOMAIN-CONTAINING PROTEIN"/>
    <property type="match status" value="1"/>
</dbReference>
<feature type="transmembrane region" description="Helical" evidence="5">
    <location>
        <begin position="75"/>
        <end position="93"/>
    </location>
</feature>
<sequence>MSTASEAQVLSKTLVHAIPIRIPLLVGLTTTSHFLFGNIASATLGLPTWFIDHPAELSAHQKVSGWSYFYKRGKAQYATSALISALSFGLIAYRTPKGLDIRNYAIVACSLASSIGLFTFTAMGSTNARLTELYNNQALVSAVPGGLEEAEAEGLLQKWKDLNAVRMTFAAGAWLAAVGAMVSVY</sequence>
<evidence type="ECO:0008006" key="7">
    <source>
        <dbReference type="Google" id="ProtNLM"/>
    </source>
</evidence>
<keyword evidence="3 5" id="KW-1133">Transmembrane helix</keyword>
<dbReference type="AlphaFoldDB" id="A0A0F7SH87"/>
<organism evidence="6">
    <name type="scientific">Phaffia rhodozyma</name>
    <name type="common">Yeast</name>
    <name type="synonym">Xanthophyllomyces dendrorhous</name>
    <dbReference type="NCBI Taxonomy" id="264483"/>
    <lineage>
        <taxon>Eukaryota</taxon>
        <taxon>Fungi</taxon>
        <taxon>Dikarya</taxon>
        <taxon>Basidiomycota</taxon>
        <taxon>Agaricomycotina</taxon>
        <taxon>Tremellomycetes</taxon>
        <taxon>Cystofilobasidiales</taxon>
        <taxon>Mrakiaceae</taxon>
        <taxon>Phaffia</taxon>
    </lineage>
</organism>
<name>A0A0F7SH87_PHARH</name>
<keyword evidence="2 5" id="KW-0812">Transmembrane</keyword>
<protein>
    <recommendedName>
        <fullName evidence="7">DUF1772-domain-containing protein</fullName>
    </recommendedName>
</protein>
<dbReference type="InterPro" id="IPR013901">
    <property type="entry name" value="Anthrone_oxy"/>
</dbReference>
<proteinExistence type="predicted"/>
<evidence type="ECO:0000313" key="6">
    <source>
        <dbReference type="EMBL" id="CDZ96387.1"/>
    </source>
</evidence>
<feature type="transmembrane region" description="Helical" evidence="5">
    <location>
        <begin position="105"/>
        <end position="124"/>
    </location>
</feature>
<accession>A0A0F7SH87</accession>
<comment type="subcellular location">
    <subcellularLocation>
        <location evidence="1">Membrane</location>
        <topology evidence="1">Multi-pass membrane protein</topology>
    </subcellularLocation>
</comment>
<evidence type="ECO:0000256" key="3">
    <source>
        <dbReference type="ARBA" id="ARBA00022989"/>
    </source>
</evidence>
<dbReference type="EMBL" id="LN483144">
    <property type="protein sequence ID" value="CDZ96387.1"/>
    <property type="molecule type" value="Genomic_DNA"/>
</dbReference>
<evidence type="ECO:0000256" key="4">
    <source>
        <dbReference type="ARBA" id="ARBA00023136"/>
    </source>
</evidence>
<evidence type="ECO:0000256" key="1">
    <source>
        <dbReference type="ARBA" id="ARBA00004141"/>
    </source>
</evidence>
<evidence type="ECO:0000256" key="2">
    <source>
        <dbReference type="ARBA" id="ARBA00022692"/>
    </source>
</evidence>
<evidence type="ECO:0000256" key="5">
    <source>
        <dbReference type="SAM" id="Phobius"/>
    </source>
</evidence>